<evidence type="ECO:0000313" key="4">
    <source>
        <dbReference type="Proteomes" id="UP000501676"/>
    </source>
</evidence>
<dbReference type="AlphaFoldDB" id="A0A6G7B8J0"/>
<dbReference type="PROSITE" id="PS00092">
    <property type="entry name" value="N6_MTASE"/>
    <property type="match status" value="1"/>
</dbReference>
<dbReference type="Gene3D" id="3.40.50.150">
    <property type="entry name" value="Vaccinia Virus protein VP39"/>
    <property type="match status" value="1"/>
</dbReference>
<protein>
    <submittedName>
        <fullName evidence="3">16S rRNA (Guanine(966)-N(2))-methyltransferase RsmD</fullName>
        <ecNumber evidence="3">2.1.1.171</ecNumber>
    </submittedName>
</protein>
<dbReference type="InterPro" id="IPR004398">
    <property type="entry name" value="RNA_MeTrfase_RsmD"/>
</dbReference>
<evidence type="ECO:0000256" key="2">
    <source>
        <dbReference type="ARBA" id="ARBA00022679"/>
    </source>
</evidence>
<organism evidence="3 4">
    <name type="scientific">Lactobacillus iners</name>
    <dbReference type="NCBI Taxonomy" id="147802"/>
    <lineage>
        <taxon>Bacteria</taxon>
        <taxon>Bacillati</taxon>
        <taxon>Bacillota</taxon>
        <taxon>Bacilli</taxon>
        <taxon>Lactobacillales</taxon>
        <taxon>Lactobacillaceae</taxon>
        <taxon>Lactobacillus</taxon>
    </lineage>
</organism>
<dbReference type="PANTHER" id="PTHR43542">
    <property type="entry name" value="METHYLTRANSFERASE"/>
    <property type="match status" value="1"/>
</dbReference>
<dbReference type="NCBIfam" id="TIGR00095">
    <property type="entry name" value="16S rRNA (guanine(966)-N(2))-methyltransferase RsmD"/>
    <property type="match status" value="1"/>
</dbReference>
<dbReference type="PANTHER" id="PTHR43542:SF1">
    <property type="entry name" value="METHYLTRANSFERASE"/>
    <property type="match status" value="1"/>
</dbReference>
<keyword evidence="1 3" id="KW-0489">Methyltransferase</keyword>
<dbReference type="Proteomes" id="UP000501676">
    <property type="component" value="Chromosome"/>
</dbReference>
<dbReference type="Pfam" id="PF03602">
    <property type="entry name" value="Cons_hypoth95"/>
    <property type="match status" value="1"/>
</dbReference>
<sequence>MRIISGKYARRNLFTLKSNSTRPTSDKVKESLFNAMGQFFSGGRVLDLYAGSGALGLEAVSRGYDSAVFVDINYAACEIIKKNILLTKEKERFEIFKNSDLRAISILASRNYHFDLVFLDPPYAKEKIIKVMKIMLDANILNEKALIVAETDENVELPDVEGYSLINRHHLGRTKFKIYERK</sequence>
<dbReference type="GO" id="GO:0003676">
    <property type="term" value="F:nucleic acid binding"/>
    <property type="evidence" value="ECO:0007669"/>
    <property type="project" value="InterPro"/>
</dbReference>
<reference evidence="3 4" key="1">
    <citation type="submission" date="2020-02" db="EMBL/GenBank/DDBJ databases">
        <title>Complete genome sequences of six Lactobacillus iners strains isolated from the human vagina.</title>
        <authorList>
            <person name="France M.T."/>
            <person name="Rutt L."/>
            <person name="Narina S."/>
            <person name="Arbaugh S."/>
            <person name="Humphrys M.S."/>
            <person name="Ma B."/>
            <person name="Hayward M.R."/>
            <person name="Relman D."/>
            <person name="Kwon D.S."/>
            <person name="Ravel J."/>
        </authorList>
    </citation>
    <scope>NUCLEOTIDE SEQUENCE [LARGE SCALE GENOMIC DNA]</scope>
    <source>
        <strain evidence="3 4">C0210C1</strain>
    </source>
</reference>
<dbReference type="EC" id="2.1.1.171" evidence="3"/>
<evidence type="ECO:0000313" key="3">
    <source>
        <dbReference type="EMBL" id="QIH23730.1"/>
    </source>
</evidence>
<dbReference type="CDD" id="cd02440">
    <property type="entry name" value="AdoMet_MTases"/>
    <property type="match status" value="1"/>
</dbReference>
<dbReference type="SUPFAM" id="SSF53335">
    <property type="entry name" value="S-adenosyl-L-methionine-dependent methyltransferases"/>
    <property type="match status" value="1"/>
</dbReference>
<dbReference type="RefSeq" id="WP_006730709.1">
    <property type="nucleotide sequence ID" value="NZ_CP045664.1"/>
</dbReference>
<gene>
    <name evidence="3" type="primary">rsmD</name>
    <name evidence="3" type="ORF">G6Z83_03255</name>
</gene>
<evidence type="ECO:0000256" key="1">
    <source>
        <dbReference type="ARBA" id="ARBA00022603"/>
    </source>
</evidence>
<dbReference type="InterPro" id="IPR002052">
    <property type="entry name" value="DNA_methylase_N6_adenine_CS"/>
</dbReference>
<dbReference type="GO" id="GO:0052913">
    <property type="term" value="F:16S rRNA (guanine(966)-N(2))-methyltransferase activity"/>
    <property type="evidence" value="ECO:0007669"/>
    <property type="project" value="UniProtKB-EC"/>
</dbReference>
<name>A0A6G7B8J0_9LACO</name>
<accession>A0A6G7B8J0</accession>
<proteinExistence type="predicted"/>
<dbReference type="PIRSF" id="PIRSF004553">
    <property type="entry name" value="CHP00095"/>
    <property type="match status" value="1"/>
</dbReference>
<dbReference type="EMBL" id="CP049228">
    <property type="protein sequence ID" value="QIH23730.1"/>
    <property type="molecule type" value="Genomic_DNA"/>
</dbReference>
<keyword evidence="2 3" id="KW-0808">Transferase</keyword>
<dbReference type="InterPro" id="IPR029063">
    <property type="entry name" value="SAM-dependent_MTases_sf"/>
</dbReference>